<keyword evidence="2" id="KW-0472">Membrane</keyword>
<feature type="transmembrane region" description="Helical" evidence="2">
    <location>
        <begin position="27"/>
        <end position="48"/>
    </location>
</feature>
<comment type="caution">
    <text evidence="3">The sequence shown here is derived from an EMBL/GenBank/DDBJ whole genome shotgun (WGS) entry which is preliminary data.</text>
</comment>
<sequence>MTDIQPDASLETTETISGSEGGRGRRLWLFGGAAAVVAAVVVGAVLVLGGSDDEAGPKQTLCGLERAAGTPLATVLPKGRPGTEHREVRGDKHIYCTIEIDGETAVSVSVFGVDPEEPEEPGHASAKDLIGRGVVAGGPGASVFDYCSGDHSKGVAVAVSADTSILPRKTADVEPVTKALGKLTEKVLADQQGEVCR</sequence>
<evidence type="ECO:0000256" key="2">
    <source>
        <dbReference type="SAM" id="Phobius"/>
    </source>
</evidence>
<name>A0ABW1EZB1_9ACTN</name>
<dbReference type="EMBL" id="JBHSOD010000021">
    <property type="protein sequence ID" value="MFC5886960.1"/>
    <property type="molecule type" value="Genomic_DNA"/>
</dbReference>
<keyword evidence="4" id="KW-1185">Reference proteome</keyword>
<gene>
    <name evidence="3" type="ORF">ACFP0N_18485</name>
</gene>
<evidence type="ECO:0000313" key="4">
    <source>
        <dbReference type="Proteomes" id="UP001596067"/>
    </source>
</evidence>
<accession>A0ABW1EZB1</accession>
<dbReference type="Proteomes" id="UP001596067">
    <property type="component" value="Unassembled WGS sequence"/>
</dbReference>
<dbReference type="RefSeq" id="WP_313767496.1">
    <property type="nucleotide sequence ID" value="NZ_BAAAVH010000027.1"/>
</dbReference>
<evidence type="ECO:0000313" key="3">
    <source>
        <dbReference type="EMBL" id="MFC5886960.1"/>
    </source>
</evidence>
<organism evidence="3 4">
    <name type="scientific">Kitasatospora aburaviensis</name>
    <dbReference type="NCBI Taxonomy" id="67265"/>
    <lineage>
        <taxon>Bacteria</taxon>
        <taxon>Bacillati</taxon>
        <taxon>Actinomycetota</taxon>
        <taxon>Actinomycetes</taxon>
        <taxon>Kitasatosporales</taxon>
        <taxon>Streptomycetaceae</taxon>
        <taxon>Kitasatospora</taxon>
    </lineage>
</organism>
<proteinExistence type="predicted"/>
<evidence type="ECO:0000256" key="1">
    <source>
        <dbReference type="SAM" id="MobiDB-lite"/>
    </source>
</evidence>
<reference evidence="4" key="1">
    <citation type="journal article" date="2019" name="Int. J. Syst. Evol. Microbiol.">
        <title>The Global Catalogue of Microorganisms (GCM) 10K type strain sequencing project: providing services to taxonomists for standard genome sequencing and annotation.</title>
        <authorList>
            <consortium name="The Broad Institute Genomics Platform"/>
            <consortium name="The Broad Institute Genome Sequencing Center for Infectious Disease"/>
            <person name="Wu L."/>
            <person name="Ma J."/>
        </authorList>
    </citation>
    <scope>NUCLEOTIDE SEQUENCE [LARGE SCALE GENOMIC DNA]</scope>
    <source>
        <strain evidence="4">CGMCC 4.1469</strain>
    </source>
</reference>
<keyword evidence="2" id="KW-1133">Transmembrane helix</keyword>
<protein>
    <recommendedName>
        <fullName evidence="5">DUF3558 domain-containing protein</fullName>
    </recommendedName>
</protein>
<evidence type="ECO:0008006" key="5">
    <source>
        <dbReference type="Google" id="ProtNLM"/>
    </source>
</evidence>
<feature type="region of interest" description="Disordered" evidence="1">
    <location>
        <begin position="1"/>
        <end position="21"/>
    </location>
</feature>
<keyword evidence="2" id="KW-0812">Transmembrane</keyword>